<accession>A0AAP2DWG6</accession>
<evidence type="ECO:0000313" key="5">
    <source>
        <dbReference type="EMBL" id="MBT1708683.1"/>
    </source>
</evidence>
<dbReference type="PROSITE" id="PS51819">
    <property type="entry name" value="VOC"/>
    <property type="match status" value="1"/>
</dbReference>
<dbReference type="SUPFAM" id="SSF54593">
    <property type="entry name" value="Glyoxalase/Bleomycin resistance protein/Dihydroxybiphenyl dioxygenase"/>
    <property type="match status" value="1"/>
</dbReference>
<dbReference type="Pfam" id="PF00903">
    <property type="entry name" value="Glyoxalase"/>
    <property type="match status" value="1"/>
</dbReference>
<dbReference type="RefSeq" id="WP_254084277.1">
    <property type="nucleotide sequence ID" value="NZ_JAHESE010000008.1"/>
</dbReference>
<dbReference type="EMBL" id="JAHESE010000008">
    <property type="protein sequence ID" value="MBT1708683.1"/>
    <property type="molecule type" value="Genomic_DNA"/>
</dbReference>
<dbReference type="GO" id="GO:0046677">
    <property type="term" value="P:response to antibiotic"/>
    <property type="evidence" value="ECO:0007669"/>
    <property type="project" value="UniProtKB-KW"/>
</dbReference>
<dbReference type="AlphaFoldDB" id="A0AAP2DWG6"/>
<comment type="similarity">
    <text evidence="1">Belongs to the bleomycin resistance protein family.</text>
</comment>
<dbReference type="CDD" id="cd08349">
    <property type="entry name" value="BLMA_like"/>
    <property type="match status" value="1"/>
</dbReference>
<organism evidence="5 6">
    <name type="scientific">Dawidia cretensis</name>
    <dbReference type="NCBI Taxonomy" id="2782350"/>
    <lineage>
        <taxon>Bacteria</taxon>
        <taxon>Pseudomonadati</taxon>
        <taxon>Bacteroidota</taxon>
        <taxon>Cytophagia</taxon>
        <taxon>Cytophagales</taxon>
        <taxon>Chryseotaleaceae</taxon>
        <taxon>Dawidia</taxon>
    </lineage>
</organism>
<dbReference type="Gene3D" id="3.10.180.10">
    <property type="entry name" value="2,3-Dihydroxybiphenyl 1,2-Dioxygenase, domain 1"/>
    <property type="match status" value="1"/>
</dbReference>
<keyword evidence="3" id="KW-0046">Antibiotic resistance</keyword>
<dbReference type="Proteomes" id="UP001319080">
    <property type="component" value="Unassembled WGS sequence"/>
</dbReference>
<sequence length="117" mass="13840">MIRQAIPQLPSLDLARSRDFYERKLDFVLHRQYEDLIILKRDDIEIHLWHCTDPAIPQNSSLYFRVSGDIEELYEHCERKGIVRLHLEDRPWGVKEFYVGDPDGNVLKFGQPSFGVQ</sequence>
<protein>
    <recommendedName>
        <fullName evidence="2">Bleomycin resistance protein</fullName>
    </recommendedName>
</protein>
<gene>
    <name evidence="5" type="ORF">KK062_10635</name>
</gene>
<comment type="caution">
    <text evidence="5">The sequence shown here is derived from an EMBL/GenBank/DDBJ whole genome shotgun (WGS) entry which is preliminary data.</text>
</comment>
<proteinExistence type="inferred from homology"/>
<dbReference type="InterPro" id="IPR004360">
    <property type="entry name" value="Glyas_Fos-R_dOase_dom"/>
</dbReference>
<evidence type="ECO:0000256" key="1">
    <source>
        <dbReference type="ARBA" id="ARBA00011051"/>
    </source>
</evidence>
<reference evidence="5 6" key="1">
    <citation type="submission" date="2021-05" db="EMBL/GenBank/DDBJ databases">
        <title>A Polyphasic approach of four new species of the genus Ohtaekwangia: Ohtaekwangia histidinii sp. nov., Ohtaekwangia cretensis sp. nov., Ohtaekwangia indiensis sp. nov., Ohtaekwangia reichenbachii sp. nov. from diverse environment.</title>
        <authorList>
            <person name="Octaviana S."/>
        </authorList>
    </citation>
    <scope>NUCLEOTIDE SEQUENCE [LARGE SCALE GENOMIC DNA]</scope>
    <source>
        <strain evidence="5 6">PWU5</strain>
    </source>
</reference>
<name>A0AAP2DWG6_9BACT</name>
<evidence type="ECO:0000313" key="6">
    <source>
        <dbReference type="Proteomes" id="UP001319080"/>
    </source>
</evidence>
<evidence type="ECO:0000259" key="4">
    <source>
        <dbReference type="PROSITE" id="PS51819"/>
    </source>
</evidence>
<dbReference type="InterPro" id="IPR037523">
    <property type="entry name" value="VOC_core"/>
</dbReference>
<dbReference type="InterPro" id="IPR029068">
    <property type="entry name" value="Glyas_Bleomycin-R_OHBP_Dase"/>
</dbReference>
<feature type="domain" description="VOC" evidence="4">
    <location>
        <begin position="3"/>
        <end position="112"/>
    </location>
</feature>
<evidence type="ECO:0000256" key="2">
    <source>
        <dbReference type="ARBA" id="ARBA00021572"/>
    </source>
</evidence>
<keyword evidence="6" id="KW-1185">Reference proteome</keyword>
<evidence type="ECO:0000256" key="3">
    <source>
        <dbReference type="ARBA" id="ARBA00023251"/>
    </source>
</evidence>
<dbReference type="InterPro" id="IPR000335">
    <property type="entry name" value="Bleomycin-R"/>
</dbReference>